<dbReference type="InterPro" id="IPR028081">
    <property type="entry name" value="Leu-bd"/>
</dbReference>
<dbReference type="RefSeq" id="WP_226954227.1">
    <property type="nucleotide sequence ID" value="NZ_JACDXW010000004.1"/>
</dbReference>
<dbReference type="Proteomes" id="UP000776983">
    <property type="component" value="Unassembled WGS sequence"/>
</dbReference>
<reference evidence="5 6" key="1">
    <citation type="submission" date="2020-07" db="EMBL/GenBank/DDBJ databases">
        <title>Pusillimonas sp. nov., isolated from poultry manure in Taiwan.</title>
        <authorList>
            <person name="Lin S.-Y."/>
            <person name="Tang Y.-S."/>
            <person name="Young C.-C."/>
        </authorList>
    </citation>
    <scope>NUCLEOTIDE SEQUENCE [LARGE SCALE GENOMIC DNA]</scope>
    <source>
        <strain evidence="5 6">CC-YST705</strain>
    </source>
</reference>
<dbReference type="CDD" id="cd06333">
    <property type="entry name" value="PBP1_ABC_RPA1789-like"/>
    <property type="match status" value="1"/>
</dbReference>
<comment type="caution">
    <text evidence="5">The sequence shown here is derived from an EMBL/GenBank/DDBJ whole genome shotgun (WGS) entry which is preliminary data.</text>
</comment>
<proteinExistence type="inferred from homology"/>
<dbReference type="PANTHER" id="PTHR30483:SF38">
    <property type="entry name" value="BLR7848 PROTEIN"/>
    <property type="match status" value="1"/>
</dbReference>
<evidence type="ECO:0000259" key="4">
    <source>
        <dbReference type="Pfam" id="PF13458"/>
    </source>
</evidence>
<feature type="domain" description="Leucine-binding protein" evidence="4">
    <location>
        <begin position="25"/>
        <end position="356"/>
    </location>
</feature>
<dbReference type="InterPro" id="IPR028082">
    <property type="entry name" value="Peripla_BP_I"/>
</dbReference>
<feature type="signal peptide" evidence="3">
    <location>
        <begin position="1"/>
        <end position="23"/>
    </location>
</feature>
<dbReference type="Gene3D" id="3.40.50.2300">
    <property type="match status" value="2"/>
</dbReference>
<dbReference type="SUPFAM" id="SSF53822">
    <property type="entry name" value="Periplasmic binding protein-like I"/>
    <property type="match status" value="1"/>
</dbReference>
<sequence>MKLKKLALATGLLAAVTFTPAQADINIGVSTSLTGPGASLGVPVRNATEFWPTEIAGEKIKVQILDDMGDPTAATKNAWRFVEDKADLIVGAANTPATIAIAQVANEAGIMQLSPAPAELPEGKDQWVFRVVMNARYYTDGLIEHMKNNGVKRLGFLGLSDAYGESYLQAFKEKAAAAGIEIVSTERFTRADNSVAGQALSVVASNPDAVIVVAIGGGAALPQKALKERGYQGKIYHSPASVSPDFLRLAGADAKDALIISGPEQVPEQLADSHPGKENALAFVKQYETKHGPGSRTQFAAHIYDFGLVLEQIVPVALKTAKPGTPEFRKALRDALESFGPITVTKGVLHYTPTDHWGFGPDARVMLTPSDNDWKLVN</sequence>
<dbReference type="Pfam" id="PF13458">
    <property type="entry name" value="Peripla_BP_6"/>
    <property type="match status" value="1"/>
</dbReference>
<comment type="similarity">
    <text evidence="1">Belongs to the leucine-binding protein family.</text>
</comment>
<dbReference type="PANTHER" id="PTHR30483">
    <property type="entry name" value="LEUCINE-SPECIFIC-BINDING PROTEIN"/>
    <property type="match status" value="1"/>
</dbReference>
<evidence type="ECO:0000256" key="1">
    <source>
        <dbReference type="ARBA" id="ARBA00010062"/>
    </source>
</evidence>
<name>A0ABS8CDE0_9BURK</name>
<protein>
    <submittedName>
        <fullName evidence="5">ABC transporter substrate-binding protein</fullName>
    </submittedName>
</protein>
<gene>
    <name evidence="5" type="ORF">H0484_08855</name>
</gene>
<evidence type="ECO:0000313" key="5">
    <source>
        <dbReference type="EMBL" id="MCB5363857.1"/>
    </source>
</evidence>
<dbReference type="EMBL" id="JACDXW010000004">
    <property type="protein sequence ID" value="MCB5363857.1"/>
    <property type="molecule type" value="Genomic_DNA"/>
</dbReference>
<feature type="chain" id="PRO_5045562290" evidence="3">
    <location>
        <begin position="24"/>
        <end position="378"/>
    </location>
</feature>
<evidence type="ECO:0000256" key="3">
    <source>
        <dbReference type="SAM" id="SignalP"/>
    </source>
</evidence>
<accession>A0ABS8CDE0</accession>
<evidence type="ECO:0000313" key="6">
    <source>
        <dbReference type="Proteomes" id="UP000776983"/>
    </source>
</evidence>
<organism evidence="5 6">
    <name type="scientific">Mesopusillimonas faecipullorum</name>
    <dbReference type="NCBI Taxonomy" id="2755040"/>
    <lineage>
        <taxon>Bacteria</taxon>
        <taxon>Pseudomonadati</taxon>
        <taxon>Pseudomonadota</taxon>
        <taxon>Betaproteobacteria</taxon>
        <taxon>Burkholderiales</taxon>
        <taxon>Alcaligenaceae</taxon>
        <taxon>Mesopusillimonas</taxon>
    </lineage>
</organism>
<evidence type="ECO:0000256" key="2">
    <source>
        <dbReference type="ARBA" id="ARBA00022729"/>
    </source>
</evidence>
<keyword evidence="6" id="KW-1185">Reference proteome</keyword>
<keyword evidence="2 3" id="KW-0732">Signal</keyword>
<dbReference type="InterPro" id="IPR051010">
    <property type="entry name" value="BCAA_transport"/>
</dbReference>